<keyword evidence="3" id="KW-1185">Reference proteome</keyword>
<dbReference type="InParanoid" id="A0A2K3D8U3"/>
<evidence type="ECO:0000313" key="3">
    <source>
        <dbReference type="Proteomes" id="UP000006906"/>
    </source>
</evidence>
<sequence>MERVVAATDLVLRNAAGCAPALAATGVGTCPLGHHIHSGAEAAQRRAPGRRSAPQYPSLTVAAAVVLRNALRLAPALQRAAGPVAAHRKATRKSQAYGDGLIVRWRREQIAVLWRYLQSLPAGNRACTRDALHVLEREGAAGGGSGGGGRSELLLGLGCGPRRVYARVQDKLKRMQRMAHHGMCPLDSAELSNRITGCRWPEWTAAALSQLPGGAGTLQQLSEVMAADPALAPYLDWRPDPNCRAVPRWRQQLKKTLSRLPCFVNTGVRAGDGTNCHVYRYDPQVMAGSVRRRRGSRGGGGGGGGGGGLQPEANQPGGKPG</sequence>
<dbReference type="Gramene" id="PNW76945">
    <property type="protein sequence ID" value="PNW76945"/>
    <property type="gene ID" value="CHLRE_11g482250v5"/>
</dbReference>
<feature type="region of interest" description="Disordered" evidence="1">
    <location>
        <begin position="288"/>
        <end position="321"/>
    </location>
</feature>
<proteinExistence type="predicted"/>
<dbReference type="OrthoDB" id="10465291at2759"/>
<dbReference type="PaxDb" id="3055-EDP00276"/>
<feature type="compositionally biased region" description="Gly residues" evidence="1">
    <location>
        <begin position="297"/>
        <end position="309"/>
    </location>
</feature>
<dbReference type="AlphaFoldDB" id="A0A2K3D8U3"/>
<dbReference type="EMBL" id="CM008972">
    <property type="protein sequence ID" value="PNW76945.1"/>
    <property type="molecule type" value="Genomic_DNA"/>
</dbReference>
<organism evidence="2 3">
    <name type="scientific">Chlamydomonas reinhardtii</name>
    <name type="common">Chlamydomonas smithii</name>
    <dbReference type="NCBI Taxonomy" id="3055"/>
    <lineage>
        <taxon>Eukaryota</taxon>
        <taxon>Viridiplantae</taxon>
        <taxon>Chlorophyta</taxon>
        <taxon>core chlorophytes</taxon>
        <taxon>Chlorophyceae</taxon>
        <taxon>CS clade</taxon>
        <taxon>Chlamydomonadales</taxon>
        <taxon>Chlamydomonadaceae</taxon>
        <taxon>Chlamydomonas</taxon>
    </lineage>
</organism>
<name>A0A2K3D8U3_CHLRE</name>
<dbReference type="KEGG" id="cre:CHLRE_11g482250v5"/>
<dbReference type="GeneID" id="5722954"/>
<evidence type="ECO:0000256" key="1">
    <source>
        <dbReference type="SAM" id="MobiDB-lite"/>
    </source>
</evidence>
<dbReference type="ExpressionAtlas" id="A0A2K3D8U3">
    <property type="expression patterns" value="baseline"/>
</dbReference>
<accession>A0A2K3D8U3</accession>
<gene>
    <name evidence="2" type="ORF">CHLRE_11g482250v5</name>
</gene>
<evidence type="ECO:0000313" key="2">
    <source>
        <dbReference type="EMBL" id="PNW76945.1"/>
    </source>
</evidence>
<dbReference type="RefSeq" id="XP_042919769.1">
    <property type="nucleotide sequence ID" value="XM_043067764.1"/>
</dbReference>
<dbReference type="Proteomes" id="UP000006906">
    <property type="component" value="Chromosome 11"/>
</dbReference>
<reference evidence="2 3" key="1">
    <citation type="journal article" date="2007" name="Science">
        <title>The Chlamydomonas genome reveals the evolution of key animal and plant functions.</title>
        <authorList>
            <person name="Merchant S.S."/>
            <person name="Prochnik S.E."/>
            <person name="Vallon O."/>
            <person name="Harris E.H."/>
            <person name="Karpowicz S.J."/>
            <person name="Witman G.B."/>
            <person name="Terry A."/>
            <person name="Salamov A."/>
            <person name="Fritz-Laylin L.K."/>
            <person name="Marechal-Drouard L."/>
            <person name="Marshall W.F."/>
            <person name="Qu L.H."/>
            <person name="Nelson D.R."/>
            <person name="Sanderfoot A.A."/>
            <person name="Spalding M.H."/>
            <person name="Kapitonov V.V."/>
            <person name="Ren Q."/>
            <person name="Ferris P."/>
            <person name="Lindquist E."/>
            <person name="Shapiro H."/>
            <person name="Lucas S.M."/>
            <person name="Grimwood J."/>
            <person name="Schmutz J."/>
            <person name="Cardol P."/>
            <person name="Cerutti H."/>
            <person name="Chanfreau G."/>
            <person name="Chen C.L."/>
            <person name="Cognat V."/>
            <person name="Croft M.T."/>
            <person name="Dent R."/>
            <person name="Dutcher S."/>
            <person name="Fernandez E."/>
            <person name="Fukuzawa H."/>
            <person name="Gonzalez-Ballester D."/>
            <person name="Gonzalez-Halphen D."/>
            <person name="Hallmann A."/>
            <person name="Hanikenne M."/>
            <person name="Hippler M."/>
            <person name="Inwood W."/>
            <person name="Jabbari K."/>
            <person name="Kalanon M."/>
            <person name="Kuras R."/>
            <person name="Lefebvre P.A."/>
            <person name="Lemaire S.D."/>
            <person name="Lobanov A.V."/>
            <person name="Lohr M."/>
            <person name="Manuell A."/>
            <person name="Meier I."/>
            <person name="Mets L."/>
            <person name="Mittag M."/>
            <person name="Mittelmeier T."/>
            <person name="Moroney J.V."/>
            <person name="Moseley J."/>
            <person name="Napoli C."/>
            <person name="Nedelcu A.M."/>
            <person name="Niyogi K."/>
            <person name="Novoselov S.V."/>
            <person name="Paulsen I.T."/>
            <person name="Pazour G."/>
            <person name="Purton S."/>
            <person name="Ral J.P."/>
            <person name="Riano-Pachon D.M."/>
            <person name="Riekhof W."/>
            <person name="Rymarquis L."/>
            <person name="Schroda M."/>
            <person name="Stern D."/>
            <person name="Umen J."/>
            <person name="Willows R."/>
            <person name="Wilson N."/>
            <person name="Zimmer S.L."/>
            <person name="Allmer J."/>
            <person name="Balk J."/>
            <person name="Bisova K."/>
            <person name="Chen C.J."/>
            <person name="Elias M."/>
            <person name="Gendler K."/>
            <person name="Hauser C."/>
            <person name="Lamb M.R."/>
            <person name="Ledford H."/>
            <person name="Long J.C."/>
            <person name="Minagawa J."/>
            <person name="Page M.D."/>
            <person name="Pan J."/>
            <person name="Pootakham W."/>
            <person name="Roje S."/>
            <person name="Rose A."/>
            <person name="Stahlberg E."/>
            <person name="Terauchi A.M."/>
            <person name="Yang P."/>
            <person name="Ball S."/>
            <person name="Bowler C."/>
            <person name="Dieckmann C.L."/>
            <person name="Gladyshev V.N."/>
            <person name="Green P."/>
            <person name="Jorgensen R."/>
            <person name="Mayfield S."/>
            <person name="Mueller-Roeber B."/>
            <person name="Rajamani S."/>
            <person name="Sayre R.T."/>
            <person name="Brokstein P."/>
            <person name="Dubchak I."/>
            <person name="Goodstein D."/>
            <person name="Hornick L."/>
            <person name="Huang Y.W."/>
            <person name="Jhaveri J."/>
            <person name="Luo Y."/>
            <person name="Martinez D."/>
            <person name="Ngau W.C."/>
            <person name="Otillar B."/>
            <person name="Poliakov A."/>
            <person name="Porter A."/>
            <person name="Szajkowski L."/>
            <person name="Werner G."/>
            <person name="Zhou K."/>
            <person name="Grigoriev I.V."/>
            <person name="Rokhsar D.S."/>
            <person name="Grossman A.R."/>
        </authorList>
    </citation>
    <scope>NUCLEOTIDE SEQUENCE [LARGE SCALE GENOMIC DNA]</scope>
    <source>
        <strain evidence="3">CC-503</strain>
    </source>
</reference>
<protein>
    <submittedName>
        <fullName evidence="2">Uncharacterized protein</fullName>
    </submittedName>
</protein>